<evidence type="ECO:0000256" key="1">
    <source>
        <dbReference type="SAM" id="Phobius"/>
    </source>
</evidence>
<reference evidence="2 3" key="1">
    <citation type="submission" date="2020-04" db="EMBL/GenBank/DDBJ databases">
        <title>Perkinsus olseni comparative genomics.</title>
        <authorList>
            <person name="Bogema D.R."/>
        </authorList>
    </citation>
    <scope>NUCLEOTIDE SEQUENCE [LARGE SCALE GENOMIC DNA]</scope>
    <source>
        <strain evidence="2">ATCC PRA-179</strain>
    </source>
</reference>
<dbReference type="Proteomes" id="UP000570595">
    <property type="component" value="Unassembled WGS sequence"/>
</dbReference>
<sequence>MPLRAAENPPAGPLGLVLSDPNKHLSVTAALVVSASPLLCIAILALIRIWVVVPVYSWLYILNVLSFVAPFVLYYAFLRNSTGYMLSFGVLSLALFILYVAYLIRVCSFVIACYHFSQDCKIDGSRVVDAVQTPRYKCSDYSVADFVNFGYWASTRSATCWGYGLLFGMVTVLSLVMAVYGFIYAVKLRKGILVTREAPVTYAYTINADGVTMTRGTPADGERVAVGIPVDKMGDKP</sequence>
<keyword evidence="1" id="KW-0472">Membrane</keyword>
<evidence type="ECO:0000313" key="2">
    <source>
        <dbReference type="EMBL" id="KAF4658741.1"/>
    </source>
</evidence>
<accession>A0A7J6LIN2</accession>
<keyword evidence="1" id="KW-1133">Transmembrane helix</keyword>
<organism evidence="2 3">
    <name type="scientific">Perkinsus olseni</name>
    <name type="common">Perkinsus atlanticus</name>
    <dbReference type="NCBI Taxonomy" id="32597"/>
    <lineage>
        <taxon>Eukaryota</taxon>
        <taxon>Sar</taxon>
        <taxon>Alveolata</taxon>
        <taxon>Perkinsozoa</taxon>
        <taxon>Perkinsea</taxon>
        <taxon>Perkinsida</taxon>
        <taxon>Perkinsidae</taxon>
        <taxon>Perkinsus</taxon>
    </lineage>
</organism>
<feature type="transmembrane region" description="Helical" evidence="1">
    <location>
        <begin position="57"/>
        <end position="77"/>
    </location>
</feature>
<name>A0A7J6LIN2_PEROL</name>
<keyword evidence="1" id="KW-0812">Transmembrane</keyword>
<feature type="transmembrane region" description="Helical" evidence="1">
    <location>
        <begin position="84"/>
        <end position="104"/>
    </location>
</feature>
<protein>
    <submittedName>
        <fullName evidence="2">Uncharacterized protein</fullName>
    </submittedName>
</protein>
<comment type="caution">
    <text evidence="2">The sequence shown here is derived from an EMBL/GenBank/DDBJ whole genome shotgun (WGS) entry which is preliminary data.</text>
</comment>
<dbReference type="AlphaFoldDB" id="A0A7J6LIN2"/>
<evidence type="ECO:0000313" key="3">
    <source>
        <dbReference type="Proteomes" id="UP000570595"/>
    </source>
</evidence>
<gene>
    <name evidence="2" type="ORF">FOZ61_005291</name>
</gene>
<feature type="transmembrane region" description="Helical" evidence="1">
    <location>
        <begin position="29"/>
        <end position="51"/>
    </location>
</feature>
<dbReference type="EMBL" id="JABAHT010000296">
    <property type="protein sequence ID" value="KAF4658741.1"/>
    <property type="molecule type" value="Genomic_DNA"/>
</dbReference>
<dbReference type="OrthoDB" id="442126at2759"/>
<feature type="transmembrane region" description="Helical" evidence="1">
    <location>
        <begin position="161"/>
        <end position="186"/>
    </location>
</feature>
<proteinExistence type="predicted"/>